<feature type="compositionally biased region" description="Polar residues" evidence="8">
    <location>
        <begin position="845"/>
        <end position="858"/>
    </location>
</feature>
<dbReference type="EMBL" id="OU896714">
    <property type="protein sequence ID" value="CAH1179462.1"/>
    <property type="molecule type" value="Genomic_DNA"/>
</dbReference>
<evidence type="ECO:0000256" key="8">
    <source>
        <dbReference type="SAM" id="MobiDB-lite"/>
    </source>
</evidence>
<feature type="compositionally biased region" description="Acidic residues" evidence="8">
    <location>
        <begin position="1314"/>
        <end position="1329"/>
    </location>
</feature>
<dbReference type="Proteomes" id="UP001153737">
    <property type="component" value="Chromosome 8"/>
</dbReference>
<dbReference type="GO" id="GO:0005576">
    <property type="term" value="C:extracellular region"/>
    <property type="evidence" value="ECO:0007669"/>
    <property type="project" value="InterPro"/>
</dbReference>
<feature type="compositionally biased region" description="Polar residues" evidence="8">
    <location>
        <begin position="804"/>
        <end position="818"/>
    </location>
</feature>
<dbReference type="Pfam" id="PF01607">
    <property type="entry name" value="CBM_14"/>
    <property type="match status" value="1"/>
</dbReference>
<feature type="compositionally biased region" description="Polar residues" evidence="8">
    <location>
        <begin position="1947"/>
        <end position="1972"/>
    </location>
</feature>
<dbReference type="SMART" id="SM00636">
    <property type="entry name" value="Glyco_18"/>
    <property type="match status" value="1"/>
</dbReference>
<feature type="compositionally biased region" description="Acidic residues" evidence="8">
    <location>
        <begin position="1447"/>
        <end position="1457"/>
    </location>
</feature>
<feature type="region of interest" description="Disordered" evidence="8">
    <location>
        <begin position="1910"/>
        <end position="1986"/>
    </location>
</feature>
<dbReference type="Gene3D" id="2.170.140.10">
    <property type="entry name" value="Chitin binding domain"/>
    <property type="match status" value="1"/>
</dbReference>
<evidence type="ECO:0000256" key="5">
    <source>
        <dbReference type="ARBA" id="ARBA00023157"/>
    </source>
</evidence>
<dbReference type="SMART" id="SM00494">
    <property type="entry name" value="ChtBD2"/>
    <property type="match status" value="1"/>
</dbReference>
<dbReference type="InterPro" id="IPR011583">
    <property type="entry name" value="Chitinase_II/V-like_cat"/>
</dbReference>
<dbReference type="FunFam" id="3.10.50.10:FF:000001">
    <property type="entry name" value="Chitinase 3-like 1"/>
    <property type="match status" value="1"/>
</dbReference>
<keyword evidence="2" id="KW-0147">Chitin-binding</keyword>
<dbReference type="GO" id="GO:0005975">
    <property type="term" value="P:carbohydrate metabolic process"/>
    <property type="evidence" value="ECO:0007669"/>
    <property type="project" value="InterPro"/>
</dbReference>
<dbReference type="FunFam" id="3.20.20.80:FF:000007">
    <property type="entry name" value="Acidic mammalian chitinase"/>
    <property type="match status" value="1"/>
</dbReference>
<feature type="compositionally biased region" description="Low complexity" evidence="8">
    <location>
        <begin position="1550"/>
        <end position="1576"/>
    </location>
</feature>
<dbReference type="SUPFAM" id="SSF57625">
    <property type="entry name" value="Invertebrate chitin-binding proteins"/>
    <property type="match status" value="1"/>
</dbReference>
<feature type="compositionally biased region" description="Basic and acidic residues" evidence="8">
    <location>
        <begin position="1973"/>
        <end position="1984"/>
    </location>
</feature>
<keyword evidence="5" id="KW-1015">Disulfide bond</keyword>
<dbReference type="GO" id="GO:0008061">
    <property type="term" value="F:chitin binding"/>
    <property type="evidence" value="ECO:0007669"/>
    <property type="project" value="UniProtKB-KW"/>
</dbReference>
<dbReference type="InterPro" id="IPR036508">
    <property type="entry name" value="Chitin-bd_dom_sf"/>
</dbReference>
<evidence type="ECO:0000256" key="2">
    <source>
        <dbReference type="ARBA" id="ARBA00022669"/>
    </source>
</evidence>
<feature type="region of interest" description="Disordered" evidence="8">
    <location>
        <begin position="2012"/>
        <end position="2062"/>
    </location>
</feature>
<dbReference type="InterPro" id="IPR001223">
    <property type="entry name" value="Glyco_hydro18_cat"/>
</dbReference>
<dbReference type="OrthoDB" id="6509975at2759"/>
<feature type="compositionally biased region" description="Acidic residues" evidence="8">
    <location>
        <begin position="626"/>
        <end position="640"/>
    </location>
</feature>
<feature type="region of interest" description="Disordered" evidence="8">
    <location>
        <begin position="412"/>
        <end position="512"/>
    </location>
</feature>
<keyword evidence="3 9" id="KW-0732">Signal</keyword>
<feature type="region of interest" description="Disordered" evidence="8">
    <location>
        <begin position="1160"/>
        <end position="1275"/>
    </location>
</feature>
<organism evidence="12 13">
    <name type="scientific">Phaedon cochleariae</name>
    <name type="common">Mustard beetle</name>
    <dbReference type="NCBI Taxonomy" id="80249"/>
    <lineage>
        <taxon>Eukaryota</taxon>
        <taxon>Metazoa</taxon>
        <taxon>Ecdysozoa</taxon>
        <taxon>Arthropoda</taxon>
        <taxon>Hexapoda</taxon>
        <taxon>Insecta</taxon>
        <taxon>Pterygota</taxon>
        <taxon>Neoptera</taxon>
        <taxon>Endopterygota</taxon>
        <taxon>Coleoptera</taxon>
        <taxon>Polyphaga</taxon>
        <taxon>Cucujiformia</taxon>
        <taxon>Chrysomeloidea</taxon>
        <taxon>Chrysomelidae</taxon>
        <taxon>Chrysomelinae</taxon>
        <taxon>Chrysomelini</taxon>
        <taxon>Phaedon</taxon>
    </lineage>
</organism>
<feature type="compositionally biased region" description="Polar residues" evidence="8">
    <location>
        <begin position="1230"/>
        <end position="1252"/>
    </location>
</feature>
<dbReference type="PANTHER" id="PTHR11177">
    <property type="entry name" value="CHITINASE"/>
    <property type="match status" value="1"/>
</dbReference>
<dbReference type="SUPFAM" id="SSF54556">
    <property type="entry name" value="Chitinase insertion domain"/>
    <property type="match status" value="1"/>
</dbReference>
<dbReference type="InterPro" id="IPR050314">
    <property type="entry name" value="Glycosyl_Hydrlase_18"/>
</dbReference>
<dbReference type="InterPro" id="IPR002557">
    <property type="entry name" value="Chitin-bd_dom"/>
</dbReference>
<feature type="signal peptide" evidence="9">
    <location>
        <begin position="1"/>
        <end position="24"/>
    </location>
</feature>
<sequence>MFSTGVCRWLFLVISLSTWKIVLSSKEMRVVCYYTNWSVYRPGAAKFSPQNINPYMCTHLIYAFGGFTKENTLKPFDKYQDIEKGGYAKFTGLKTYNKDLKTMLAIGGWNEGSSRFSSMVANPDRRKEFVKNAIKFLRLNHFDGLDLDWEYPSFRDGGKPRDRDNYAQLVQELREEFDRESSKTGRSRLLLTMAVPAGIEYINKGYDVPKLTKYLDWMNILSYDYHSAFEPAVNHHAPLYSLEEDSEYNYEGDLNIDHTIKHYLELGAEPNKLVLGIPTYGRSYTLFNPDAFEIGSPADGPGEMGEATRENGYLAYYEICDYVKNQDWEVEQPNSKAMGPYAFKENQWVGYDDEDIVRRKAEYVAENSLGGIMFWAIDNDDFRGDCHGKAYPLIEAGREALLKAYGLTEDNQIVPSSKPQKSRRKRPNKSTNKINKPLEETHVKIEKSSTNRRRNRIKPVEKEQPINETKSRRKLRRKDSSNNDDEPTSYSSLKVVTPSYTTPSPPSTPDMGGAFKCEDEGFFQHPKDCKKYFWCLSGAGDSGIVAHAFTCPAGLYFNKAADSCDYSQNVLCNKKMQKTSATTKKEEPSTTSTTAATIISSTRIPPKITAATSRTTFKQTTTTTEAFEDEYEYEDEEEDNNNTKTETEEEDPRVIKELIDLIKKAGGIEELEKQLRFSNGGAESSESSKFTTQSSISKSLYEKVISKAIKNNADTKKLYSSIQNSRGSQTDGLATRREKSPSQSGTTRGKLSYTSISRSRPANTKSAEDKEDTETENISEKTQSRSSAGKTNSVEYVNIRRPRVSTTTSEPENNSVFSRNKYLGETDDDEDDSEYDDGEDEEDVSINTPKKQTYTPQYVNIRRQRPSTTEEPTSSKYSDIRRGSSAPPEQSEQERDGPSTTSKYKFLRRGTTSTTSPPSSVTADSQLSRLQTTPASSSQPADKEISSKRYIQLTRGTTTERSSLENDKTIIGSEQALTSTDVFSANDSQLNNSNNASDTSEPLSSKDNNILIETETNKIVDTTTTSTTINGGDSLTTKKIPQVFDAKSTSTPVTESAILTAKVSQPNFRYRSRSKIDNQYSENIQSRQNIVRNASRFRPETSEKETREIIDRASVPQKRRIISTTEKNIEENRTYRPTELADLSSLTAVDFSKIKEFNIGQSSNRRRRPVITSSTTTSTEYPESSSSVKTSIRKLTEQSTFDKSRRLVRGRENQTQLVSESTKKFRRVTFGTTEEPSASKSIPENSESSTTPRNRKIIRRFRPGSRNPINFNEDRTKNVNENILFSREKFVNEPNSSSSSPTNIQQQTLNENNIESENEEDSFEDTNIDDEEENIKLSESNIRENSALNSFGSDPKFERKTFKSENLYRKSTIPEQHITTERYGTDIEVNKTKEPSVRIRTRKIIRKITPTPAPPNQIDPDLASRKRKIIRKLRPVTVANIIPEMHEDAENDNDDDSSISTDSPAPEINLNTTFNQSNETESEPESSDGNGNIDLDGLPEHESSIGLGLTSENYETTTTEIVVPKYVNKLFKLRPNDSRKRFKNAQENIPSSTEKTTSSSPKYKSYSRRPNYSNRRFTSTEKIAIDEKDGDNIDGEEPDSKDGASRGFVRYNSIEPLSTTLSNDFVTKRYNSLRRPSNKNTTSQIPQHSTEVVTDEISEFITTEFVNENITVTTDSPTTEIEALYETQMSTTESATVQPATTYDAEIITNSIETTKYDGVIQDVDLSTTSELPSETYVTTDNDSIYTIVTDESTDSTSNNITTEISTENYSSTTEKSTTNEIANTVPTILTSHRTSTLRSINLRPKYVPTKLKELSLNQPTEPSNIFKPTRFYGRTRTQFKSTTESSKASEDNLASEINSTTERGRNKFGKFKNGFRSGFSTKQNQLQSTSTTTVRPKNTYLYRYSTTKKSVDDVEEEDKVEYDEDTNDEDDDDEGENVERDEPSIKGNNLNQLVSTRKTPNRFTNKPTFSRTTEKEPNAEETLKNINTEAVRNRNKNLFSNKKRIMNIPVSVSTKPETQPTDEDNSYNSITTVPSATTSSSTESSTDSPTTEFVKSSDQQETTEYLTTLHHIFAQIAGDTETTTKQTTPRENSADKIERLIEVSRIVNVKTKEEKVKHNHVEQTTDEVSSILDKIGAINRVTSIKVVDVDGMTKHESENVNALSPIFVHSNASESTTSESPIKSSVDMIIQIAKVQEVPPPNSLQKVNLTNINVQIDASGIPDQLFSHREDRKIDIYGGSKISNSKTNDIDLQKAEIIDGRSHINIVTPRPIYNTEASTISLEGLFRADESLLFNRNSALNDELLETENSKFVNVRVLHPDESVRINKELRKDDKVIPIKILKQDEDDVATKARVVEILPKSRLDTIKIVPIRVEMSRSIAHNLPLIDLNRT</sequence>
<feature type="region of interest" description="Disordered" evidence="8">
    <location>
        <begin position="1289"/>
        <end position="1329"/>
    </location>
</feature>
<name>A0A9P0GXI3_PHACE</name>
<proteinExistence type="inferred from homology"/>
<feature type="compositionally biased region" description="Low complexity" evidence="8">
    <location>
        <begin position="2030"/>
        <end position="2052"/>
    </location>
</feature>
<feature type="compositionally biased region" description="Polar residues" evidence="8">
    <location>
        <begin position="720"/>
        <end position="732"/>
    </location>
</feature>
<feature type="region of interest" description="Disordered" evidence="8">
    <location>
        <begin position="618"/>
        <end position="652"/>
    </location>
</feature>
<feature type="compositionally biased region" description="Low complexity" evidence="8">
    <location>
        <begin position="1172"/>
        <end position="1187"/>
    </location>
</feature>
<dbReference type="GO" id="GO:0004568">
    <property type="term" value="F:chitinase activity"/>
    <property type="evidence" value="ECO:0007669"/>
    <property type="project" value="TreeGrafter"/>
</dbReference>
<dbReference type="PANTHER" id="PTHR11177:SF399">
    <property type="entry name" value="CHITINASE 6, ISOFORM C"/>
    <property type="match status" value="1"/>
</dbReference>
<feature type="region of interest" description="Disordered" evidence="8">
    <location>
        <begin position="985"/>
        <end position="1008"/>
    </location>
</feature>
<keyword evidence="13" id="KW-1185">Reference proteome</keyword>
<evidence type="ECO:0000256" key="1">
    <source>
        <dbReference type="ARBA" id="ARBA00009121"/>
    </source>
</evidence>
<feature type="compositionally biased region" description="Polar residues" evidence="8">
    <location>
        <begin position="1469"/>
        <end position="1479"/>
    </location>
</feature>
<feature type="compositionally biased region" description="Polar residues" evidence="8">
    <location>
        <begin position="866"/>
        <end position="877"/>
    </location>
</feature>
<feature type="domain" description="GH18" evidence="11">
    <location>
        <begin position="28"/>
        <end position="404"/>
    </location>
</feature>
<evidence type="ECO:0000256" key="9">
    <source>
        <dbReference type="SAM" id="SignalP"/>
    </source>
</evidence>
<dbReference type="FunFam" id="2.170.140.10:FF:000005">
    <property type="entry name" value="Acidic mammalian chitinase"/>
    <property type="match status" value="1"/>
</dbReference>
<gene>
    <name evidence="12" type="ORF">PHAECO_LOCUS12052</name>
</gene>
<feature type="compositionally biased region" description="Polar residues" evidence="8">
    <location>
        <begin position="741"/>
        <end position="765"/>
    </location>
</feature>
<dbReference type="Gene3D" id="3.20.20.80">
    <property type="entry name" value="Glycosidases"/>
    <property type="match status" value="1"/>
</dbReference>
<protein>
    <recommendedName>
        <fullName evidence="14">Chitinase</fullName>
    </recommendedName>
</protein>
<feature type="chain" id="PRO_5040146707" description="Chitinase" evidence="9">
    <location>
        <begin position="25"/>
        <end position="2393"/>
    </location>
</feature>
<evidence type="ECO:0000256" key="7">
    <source>
        <dbReference type="RuleBase" id="RU000489"/>
    </source>
</evidence>
<reference evidence="12" key="2">
    <citation type="submission" date="2022-10" db="EMBL/GenBank/DDBJ databases">
        <authorList>
            <consortium name="ENA_rothamsted_submissions"/>
            <consortium name="culmorum"/>
            <person name="King R."/>
        </authorList>
    </citation>
    <scope>NUCLEOTIDE SEQUENCE</scope>
</reference>
<feature type="region of interest" description="Disordered" evidence="8">
    <location>
        <begin position="1841"/>
        <end position="1895"/>
    </location>
</feature>
<dbReference type="SUPFAM" id="SSF51445">
    <property type="entry name" value="(Trans)glycosidases"/>
    <property type="match status" value="1"/>
</dbReference>
<dbReference type="Gene3D" id="3.10.50.10">
    <property type="match status" value="1"/>
</dbReference>
<feature type="region of interest" description="Disordered" evidence="8">
    <location>
        <begin position="1538"/>
        <end position="1607"/>
    </location>
</feature>
<feature type="compositionally biased region" description="Basic and acidic residues" evidence="8">
    <location>
        <begin position="436"/>
        <end position="449"/>
    </location>
</feature>
<accession>A0A9P0GXI3</accession>
<feature type="region of interest" description="Disordered" evidence="8">
    <location>
        <begin position="1441"/>
        <end position="1511"/>
    </location>
</feature>
<dbReference type="CDD" id="cd02872">
    <property type="entry name" value="GH18_chitolectin_chitotriosidase"/>
    <property type="match status" value="1"/>
</dbReference>
<reference evidence="12" key="1">
    <citation type="submission" date="2022-01" db="EMBL/GenBank/DDBJ databases">
        <authorList>
            <person name="King R."/>
        </authorList>
    </citation>
    <scope>NUCLEOTIDE SEQUENCE</scope>
</reference>
<dbReference type="InterPro" id="IPR029070">
    <property type="entry name" value="Chitinase_insertion_sf"/>
</dbReference>
<dbReference type="PROSITE" id="PS51910">
    <property type="entry name" value="GH18_2"/>
    <property type="match status" value="1"/>
</dbReference>
<dbReference type="PROSITE" id="PS50940">
    <property type="entry name" value="CHIT_BIND_II"/>
    <property type="match status" value="1"/>
</dbReference>
<feature type="compositionally biased region" description="Low complexity" evidence="8">
    <location>
        <begin position="911"/>
        <end position="920"/>
    </location>
</feature>
<keyword evidence="4 7" id="KW-0378">Hydrolase</keyword>
<feature type="compositionally biased region" description="Polar residues" evidence="8">
    <location>
        <begin position="784"/>
        <end position="795"/>
    </location>
</feature>
<feature type="compositionally biased region" description="Polar residues" evidence="8">
    <location>
        <begin position="921"/>
        <end position="940"/>
    </location>
</feature>
<feature type="compositionally biased region" description="Acidic residues" evidence="8">
    <location>
        <begin position="1914"/>
        <end position="1937"/>
    </location>
</feature>
<evidence type="ECO:0000313" key="13">
    <source>
        <dbReference type="Proteomes" id="UP001153737"/>
    </source>
</evidence>
<dbReference type="GO" id="GO:0006032">
    <property type="term" value="P:chitin catabolic process"/>
    <property type="evidence" value="ECO:0007669"/>
    <property type="project" value="TreeGrafter"/>
</dbReference>
<dbReference type="PROSITE" id="PS01095">
    <property type="entry name" value="GH18_1"/>
    <property type="match status" value="1"/>
</dbReference>
<evidence type="ECO:0000256" key="6">
    <source>
        <dbReference type="ARBA" id="ARBA00023295"/>
    </source>
</evidence>
<dbReference type="InterPro" id="IPR017853">
    <property type="entry name" value="GH"/>
</dbReference>
<feature type="compositionally biased region" description="Acidic residues" evidence="8">
    <location>
        <begin position="825"/>
        <end position="844"/>
    </location>
</feature>
<keyword evidence="6 7" id="KW-0326">Glycosidase</keyword>
<feature type="compositionally biased region" description="Basic residues" evidence="8">
    <location>
        <begin position="1253"/>
        <end position="1263"/>
    </location>
</feature>
<evidence type="ECO:0008006" key="14">
    <source>
        <dbReference type="Google" id="ProtNLM"/>
    </source>
</evidence>
<dbReference type="Pfam" id="PF00704">
    <property type="entry name" value="Glyco_hydro_18"/>
    <property type="match status" value="1"/>
</dbReference>
<comment type="similarity">
    <text evidence="1">Belongs to the glycosyl hydrolase 18 family. Chitinase class II subfamily.</text>
</comment>
<evidence type="ECO:0000313" key="12">
    <source>
        <dbReference type="EMBL" id="CAH1179462.1"/>
    </source>
</evidence>
<feature type="compositionally biased region" description="Basic and acidic residues" evidence="8">
    <location>
        <begin position="1194"/>
        <end position="1212"/>
    </location>
</feature>
<evidence type="ECO:0000259" key="11">
    <source>
        <dbReference type="PROSITE" id="PS51910"/>
    </source>
</evidence>
<feature type="region of interest" description="Disordered" evidence="8">
    <location>
        <begin position="720"/>
        <end position="972"/>
    </location>
</feature>
<feature type="compositionally biased region" description="Polar residues" evidence="8">
    <location>
        <begin position="1879"/>
        <end position="1895"/>
    </location>
</feature>
<evidence type="ECO:0000259" key="10">
    <source>
        <dbReference type="PROSITE" id="PS50940"/>
    </source>
</evidence>
<dbReference type="InterPro" id="IPR001579">
    <property type="entry name" value="Glyco_hydro_18_chit_AS"/>
</dbReference>
<evidence type="ECO:0000256" key="4">
    <source>
        <dbReference type="ARBA" id="ARBA00022801"/>
    </source>
</evidence>
<feature type="domain" description="Chitin-binding type-2" evidence="10">
    <location>
        <begin position="514"/>
        <end position="574"/>
    </location>
</feature>
<evidence type="ECO:0000256" key="3">
    <source>
        <dbReference type="ARBA" id="ARBA00022729"/>
    </source>
</evidence>